<comment type="caution">
    <text evidence="2">The sequence shown here is derived from an EMBL/GenBank/DDBJ whole genome shotgun (WGS) entry which is preliminary data.</text>
</comment>
<dbReference type="OrthoDB" id="1179861at2"/>
<feature type="signal peptide" evidence="1">
    <location>
        <begin position="1"/>
        <end position="20"/>
    </location>
</feature>
<keyword evidence="3" id="KW-1185">Reference proteome</keyword>
<accession>A0A2D0NEQ8</accession>
<gene>
    <name evidence="2" type="ORF">CRP01_08455</name>
</gene>
<evidence type="ECO:0000313" key="3">
    <source>
        <dbReference type="Proteomes" id="UP000223913"/>
    </source>
</evidence>
<dbReference type="AlphaFoldDB" id="A0A2D0NEQ8"/>
<name>A0A2D0NEQ8_FLAN2</name>
<evidence type="ECO:0000256" key="1">
    <source>
        <dbReference type="SAM" id="SignalP"/>
    </source>
</evidence>
<sequence>MKYMPVFALFVLLVFHTACGQNQTNLSKVNTSLATKDISPSPVTDDPKIYSKYEYPDSTGKRLIIENGFPRGGSQYITPDGEAYGYAIFWTRIINGTDHPLELNIDFLDTYEVPSVPGEYFKLSVPPDTMTLDHLPLFNYGLTDLDAFLDDHIHKPSTLRRTVPPKGSSGFYVLKLSQRSKGTYGGGDILRTELILKGQDLFYTASLFNRQAPPSIISEKEIPCGKIDLTLK</sequence>
<dbReference type="Proteomes" id="UP000223913">
    <property type="component" value="Unassembled WGS sequence"/>
</dbReference>
<feature type="chain" id="PRO_5012632676" evidence="1">
    <location>
        <begin position="21"/>
        <end position="232"/>
    </location>
</feature>
<keyword evidence="1" id="KW-0732">Signal</keyword>
<protein>
    <submittedName>
        <fullName evidence="2">Uncharacterized protein</fullName>
    </submittedName>
</protein>
<reference evidence="2 3" key="1">
    <citation type="submission" date="2017-10" db="EMBL/GenBank/DDBJ databases">
        <title>The draft genome sequence of Lewinella nigricans NBRC 102662.</title>
        <authorList>
            <person name="Wang K."/>
        </authorList>
    </citation>
    <scope>NUCLEOTIDE SEQUENCE [LARGE SCALE GENOMIC DNA]</scope>
    <source>
        <strain evidence="2 3">NBRC 102662</strain>
    </source>
</reference>
<organism evidence="2 3">
    <name type="scientific">Flavilitoribacter nigricans (strain ATCC 23147 / DSM 23189 / NBRC 102662 / NCIMB 1420 / SS-2)</name>
    <name type="common">Lewinella nigricans</name>
    <dbReference type="NCBI Taxonomy" id="1122177"/>
    <lineage>
        <taxon>Bacteria</taxon>
        <taxon>Pseudomonadati</taxon>
        <taxon>Bacteroidota</taxon>
        <taxon>Saprospiria</taxon>
        <taxon>Saprospirales</taxon>
        <taxon>Lewinellaceae</taxon>
        <taxon>Flavilitoribacter</taxon>
    </lineage>
</organism>
<dbReference type="RefSeq" id="WP_099149590.1">
    <property type="nucleotide sequence ID" value="NZ_PDUD01000012.1"/>
</dbReference>
<proteinExistence type="predicted"/>
<evidence type="ECO:0000313" key="2">
    <source>
        <dbReference type="EMBL" id="PHN06982.1"/>
    </source>
</evidence>
<dbReference type="EMBL" id="PDUD01000012">
    <property type="protein sequence ID" value="PHN06982.1"/>
    <property type="molecule type" value="Genomic_DNA"/>
</dbReference>